<evidence type="ECO:0000313" key="3">
    <source>
        <dbReference type="Proteomes" id="UP000447434"/>
    </source>
</evidence>
<keyword evidence="1" id="KW-0812">Transmembrane</keyword>
<sequence length="53" mass="6103">MYGYIFDQIKSLTKPLIDLQDLVIVIFFISKNYLILLIIILSLGNKTNSDPML</sequence>
<dbReference type="AlphaFoldDB" id="A0A6A4Q1H0"/>
<comment type="caution">
    <text evidence="2">The sequence shown here is derived from an EMBL/GenBank/DDBJ whole genome shotgun (WGS) entry which is preliminary data.</text>
</comment>
<feature type="transmembrane region" description="Helical" evidence="1">
    <location>
        <begin position="22"/>
        <end position="43"/>
    </location>
</feature>
<evidence type="ECO:0000256" key="1">
    <source>
        <dbReference type="SAM" id="Phobius"/>
    </source>
</evidence>
<accession>A0A6A4Q1H0</accession>
<evidence type="ECO:0000313" key="2">
    <source>
        <dbReference type="EMBL" id="KAE9607459.1"/>
    </source>
</evidence>
<proteinExistence type="predicted"/>
<organism evidence="2 3">
    <name type="scientific">Lupinus albus</name>
    <name type="common">White lupine</name>
    <name type="synonym">Lupinus termis</name>
    <dbReference type="NCBI Taxonomy" id="3870"/>
    <lineage>
        <taxon>Eukaryota</taxon>
        <taxon>Viridiplantae</taxon>
        <taxon>Streptophyta</taxon>
        <taxon>Embryophyta</taxon>
        <taxon>Tracheophyta</taxon>
        <taxon>Spermatophyta</taxon>
        <taxon>Magnoliopsida</taxon>
        <taxon>eudicotyledons</taxon>
        <taxon>Gunneridae</taxon>
        <taxon>Pentapetalae</taxon>
        <taxon>rosids</taxon>
        <taxon>fabids</taxon>
        <taxon>Fabales</taxon>
        <taxon>Fabaceae</taxon>
        <taxon>Papilionoideae</taxon>
        <taxon>50 kb inversion clade</taxon>
        <taxon>genistoids sensu lato</taxon>
        <taxon>core genistoids</taxon>
        <taxon>Genisteae</taxon>
        <taxon>Lupinus</taxon>
    </lineage>
</organism>
<dbReference type="EMBL" id="WOCE01000009">
    <property type="protein sequence ID" value="KAE9607459.1"/>
    <property type="molecule type" value="Genomic_DNA"/>
</dbReference>
<reference evidence="3" key="1">
    <citation type="journal article" date="2020" name="Nat. Commun.">
        <title>Genome sequence of the cluster root forming white lupin.</title>
        <authorList>
            <person name="Hufnagel B."/>
            <person name="Marques A."/>
            <person name="Soriano A."/>
            <person name="Marques L."/>
            <person name="Divol F."/>
            <person name="Doumas P."/>
            <person name="Sallet E."/>
            <person name="Mancinotti D."/>
            <person name="Carrere S."/>
            <person name="Marande W."/>
            <person name="Arribat S."/>
            <person name="Keller J."/>
            <person name="Huneau C."/>
            <person name="Blein T."/>
            <person name="Aime D."/>
            <person name="Laguerre M."/>
            <person name="Taylor J."/>
            <person name="Schubert V."/>
            <person name="Nelson M."/>
            <person name="Geu-Flores F."/>
            <person name="Crespi M."/>
            <person name="Gallardo-Guerrero K."/>
            <person name="Delaux P.-M."/>
            <person name="Salse J."/>
            <person name="Berges H."/>
            <person name="Guyot R."/>
            <person name="Gouzy J."/>
            <person name="Peret B."/>
        </authorList>
    </citation>
    <scope>NUCLEOTIDE SEQUENCE [LARGE SCALE GENOMIC DNA]</scope>
    <source>
        <strain evidence="3">cv. Amiga</strain>
    </source>
</reference>
<keyword evidence="1" id="KW-1133">Transmembrane helix</keyword>
<keyword evidence="3" id="KW-1185">Reference proteome</keyword>
<protein>
    <submittedName>
        <fullName evidence="2">Uncharacterized protein</fullName>
    </submittedName>
</protein>
<name>A0A6A4Q1H0_LUPAL</name>
<keyword evidence="1" id="KW-0472">Membrane</keyword>
<gene>
    <name evidence="2" type="ORF">Lalb_Chr09g0330251</name>
</gene>
<dbReference type="Proteomes" id="UP000447434">
    <property type="component" value="Chromosome 9"/>
</dbReference>